<reference evidence="2" key="1">
    <citation type="submission" date="2021-03" db="EMBL/GenBank/DDBJ databases">
        <title>Genome of Cognatishimia sp. F0-27.</title>
        <authorList>
            <person name="Ping X."/>
        </authorList>
    </citation>
    <scope>NUCLEOTIDE SEQUENCE [LARGE SCALE GENOMIC DNA]</scope>
    <source>
        <strain evidence="2">E313</strain>
    </source>
</reference>
<reference evidence="2" key="2">
    <citation type="submission" date="2023-07" db="EMBL/GenBank/DDBJ databases">
        <title>Genome of Winogradskyella sp. E313.</title>
        <authorList>
            <person name="Zhou Y."/>
        </authorList>
    </citation>
    <scope>NUCLEOTIDE SEQUENCE [LARGE SCALE GENOMIC DNA]</scope>
    <source>
        <strain evidence="2">E313</strain>
    </source>
</reference>
<organism evidence="1 2">
    <name type="scientific">Winogradskyella immobilis</name>
    <dbReference type="NCBI Taxonomy" id="2816852"/>
    <lineage>
        <taxon>Bacteria</taxon>
        <taxon>Pseudomonadati</taxon>
        <taxon>Bacteroidota</taxon>
        <taxon>Flavobacteriia</taxon>
        <taxon>Flavobacteriales</taxon>
        <taxon>Flavobacteriaceae</taxon>
        <taxon>Winogradskyella</taxon>
    </lineage>
</organism>
<comment type="caution">
    <text evidence="1">The sequence shown here is derived from an EMBL/GenBank/DDBJ whole genome shotgun (WGS) entry which is preliminary data.</text>
</comment>
<sequence length="154" mass="17740">MKNARKLSKYLDKIESVIPKHEEKNLNVSKSTVGWQIDHSLKVINNVTKALEDSDPNLYENDFSFTGKVFLTLGYFPRGKGKAPKHVKPPEVILKEDIISQLEAAKSNIEMIANLNEDSFFKHPLFGNINTKRIYRFLEVHTKHHLKIVNDILK</sequence>
<dbReference type="RefSeq" id="WP_227476746.1">
    <property type="nucleotide sequence ID" value="NZ_JAFMPT010000007.1"/>
</dbReference>
<evidence type="ECO:0000313" key="1">
    <source>
        <dbReference type="EMBL" id="MCC1484298.1"/>
    </source>
</evidence>
<dbReference type="Proteomes" id="UP000778797">
    <property type="component" value="Unassembled WGS sequence"/>
</dbReference>
<accession>A0ABS8EM53</accession>
<dbReference type="Gene3D" id="1.20.120.450">
    <property type="entry name" value="dinb family like domain"/>
    <property type="match status" value="1"/>
</dbReference>
<gene>
    <name evidence="1" type="ORF">J1C55_06850</name>
</gene>
<proteinExistence type="predicted"/>
<protein>
    <submittedName>
        <fullName evidence="1">DUF1569 domain-containing protein</fullName>
    </submittedName>
</protein>
<keyword evidence="2" id="KW-1185">Reference proteome</keyword>
<dbReference type="EMBL" id="JAFMPT010000007">
    <property type="protein sequence ID" value="MCC1484298.1"/>
    <property type="molecule type" value="Genomic_DNA"/>
</dbReference>
<dbReference type="InterPro" id="IPR034660">
    <property type="entry name" value="DinB/YfiT-like"/>
</dbReference>
<name>A0ABS8EM53_9FLAO</name>
<evidence type="ECO:0000313" key="2">
    <source>
        <dbReference type="Proteomes" id="UP000778797"/>
    </source>
</evidence>